<reference evidence="2 3" key="1">
    <citation type="submission" date="2019-05" db="EMBL/GenBank/DDBJ databases">
        <title>Another draft genome of Portunus trituberculatus and its Hox gene families provides insights of decapod evolution.</title>
        <authorList>
            <person name="Jeong J.-H."/>
            <person name="Song I."/>
            <person name="Kim S."/>
            <person name="Choi T."/>
            <person name="Kim D."/>
            <person name="Ryu S."/>
            <person name="Kim W."/>
        </authorList>
    </citation>
    <scope>NUCLEOTIDE SEQUENCE [LARGE SCALE GENOMIC DNA]</scope>
    <source>
        <tissue evidence="2">Muscle</tissue>
    </source>
</reference>
<feature type="region of interest" description="Disordered" evidence="1">
    <location>
        <begin position="64"/>
        <end position="88"/>
    </location>
</feature>
<accession>A0A5B7FE43</accession>
<dbReference type="EMBL" id="VSRR010005844">
    <property type="protein sequence ID" value="MPC43469.1"/>
    <property type="molecule type" value="Genomic_DNA"/>
</dbReference>
<protein>
    <submittedName>
        <fullName evidence="2">Uncharacterized protein</fullName>
    </submittedName>
</protein>
<proteinExistence type="predicted"/>
<organism evidence="2 3">
    <name type="scientific">Portunus trituberculatus</name>
    <name type="common">Swimming crab</name>
    <name type="synonym">Neptunus trituberculatus</name>
    <dbReference type="NCBI Taxonomy" id="210409"/>
    <lineage>
        <taxon>Eukaryota</taxon>
        <taxon>Metazoa</taxon>
        <taxon>Ecdysozoa</taxon>
        <taxon>Arthropoda</taxon>
        <taxon>Crustacea</taxon>
        <taxon>Multicrustacea</taxon>
        <taxon>Malacostraca</taxon>
        <taxon>Eumalacostraca</taxon>
        <taxon>Eucarida</taxon>
        <taxon>Decapoda</taxon>
        <taxon>Pleocyemata</taxon>
        <taxon>Brachyura</taxon>
        <taxon>Eubrachyura</taxon>
        <taxon>Portunoidea</taxon>
        <taxon>Portunidae</taxon>
        <taxon>Portuninae</taxon>
        <taxon>Portunus</taxon>
    </lineage>
</organism>
<evidence type="ECO:0000313" key="2">
    <source>
        <dbReference type="EMBL" id="MPC43469.1"/>
    </source>
</evidence>
<dbReference type="Proteomes" id="UP000324222">
    <property type="component" value="Unassembled WGS sequence"/>
</dbReference>
<sequence>MEGRDLPETVHTKCVMRQDKQTDVAIPASLKTLNLFLPVQKKGAARNSARAAAARDQGLHFRLDDFYDPKKEEPPPEHTARRPYIPGYLGGKTQIVRRATGLQIHSHTQKHKH</sequence>
<name>A0A5B7FE43_PORTR</name>
<gene>
    <name evidence="2" type="ORF">E2C01_037116</name>
</gene>
<evidence type="ECO:0000256" key="1">
    <source>
        <dbReference type="SAM" id="MobiDB-lite"/>
    </source>
</evidence>
<feature type="compositionally biased region" description="Basic and acidic residues" evidence="1">
    <location>
        <begin position="64"/>
        <end position="80"/>
    </location>
</feature>
<dbReference type="AlphaFoldDB" id="A0A5B7FE43"/>
<keyword evidence="3" id="KW-1185">Reference proteome</keyword>
<comment type="caution">
    <text evidence="2">The sequence shown here is derived from an EMBL/GenBank/DDBJ whole genome shotgun (WGS) entry which is preliminary data.</text>
</comment>
<evidence type="ECO:0000313" key="3">
    <source>
        <dbReference type="Proteomes" id="UP000324222"/>
    </source>
</evidence>